<dbReference type="OrthoDB" id="10546067at2759"/>
<accession>A0A0C3KLY0</accession>
<dbReference type="AlphaFoldDB" id="A0A0C3KLY0"/>
<evidence type="ECO:0000256" key="1">
    <source>
        <dbReference type="SAM" id="MobiDB-lite"/>
    </source>
</evidence>
<name>A0A0C3KLY0_9AGAM</name>
<organism evidence="2 3">
    <name type="scientific">Tulasnella calospora MUT 4182</name>
    <dbReference type="NCBI Taxonomy" id="1051891"/>
    <lineage>
        <taxon>Eukaryota</taxon>
        <taxon>Fungi</taxon>
        <taxon>Dikarya</taxon>
        <taxon>Basidiomycota</taxon>
        <taxon>Agaricomycotina</taxon>
        <taxon>Agaricomycetes</taxon>
        <taxon>Cantharellales</taxon>
        <taxon>Tulasnellaceae</taxon>
        <taxon>Tulasnella</taxon>
    </lineage>
</organism>
<protein>
    <submittedName>
        <fullName evidence="2">Uncharacterized protein</fullName>
    </submittedName>
</protein>
<reference evidence="3" key="2">
    <citation type="submission" date="2015-01" db="EMBL/GenBank/DDBJ databases">
        <title>Evolutionary Origins and Diversification of the Mycorrhizal Mutualists.</title>
        <authorList>
            <consortium name="DOE Joint Genome Institute"/>
            <consortium name="Mycorrhizal Genomics Consortium"/>
            <person name="Kohler A."/>
            <person name="Kuo A."/>
            <person name="Nagy L.G."/>
            <person name="Floudas D."/>
            <person name="Copeland A."/>
            <person name="Barry K.W."/>
            <person name="Cichocki N."/>
            <person name="Veneault-Fourrey C."/>
            <person name="LaButti K."/>
            <person name="Lindquist E.A."/>
            <person name="Lipzen A."/>
            <person name="Lundell T."/>
            <person name="Morin E."/>
            <person name="Murat C."/>
            <person name="Riley R."/>
            <person name="Ohm R."/>
            <person name="Sun H."/>
            <person name="Tunlid A."/>
            <person name="Henrissat B."/>
            <person name="Grigoriev I.V."/>
            <person name="Hibbett D.S."/>
            <person name="Martin F."/>
        </authorList>
    </citation>
    <scope>NUCLEOTIDE SEQUENCE [LARGE SCALE GENOMIC DNA]</scope>
    <source>
        <strain evidence="3">MUT 4182</strain>
    </source>
</reference>
<feature type="compositionally biased region" description="Pro residues" evidence="1">
    <location>
        <begin position="25"/>
        <end position="34"/>
    </location>
</feature>
<evidence type="ECO:0000313" key="3">
    <source>
        <dbReference type="Proteomes" id="UP000054248"/>
    </source>
</evidence>
<dbReference type="EMBL" id="KN823112">
    <property type="protein sequence ID" value="KIO22338.1"/>
    <property type="molecule type" value="Genomic_DNA"/>
</dbReference>
<keyword evidence="3" id="KW-1185">Reference proteome</keyword>
<evidence type="ECO:0000313" key="2">
    <source>
        <dbReference type="EMBL" id="KIO22338.1"/>
    </source>
</evidence>
<gene>
    <name evidence="2" type="ORF">M407DRAFT_119134</name>
</gene>
<sequence>MLERWSDDKTNDLVVNLSAVSLTPTPPAAAPPLARPLQTSSSFLETQSSTTKRGYIRVDGIPSTQTAYIHRRPDSTGAFSTTVQAQDRALVEIVAGAPPYRISLLNVKGRAWLALKWKLVPSIEKGNKRRAGLVPLDESGEFHCKSTPPGWAGPHRSIIWSIALDGTIQAWWDEGVTSLLEVVYRQRDHFVMFASDPDAYVNKYPEWTRARLAFEPAS</sequence>
<proteinExistence type="predicted"/>
<reference evidence="2 3" key="1">
    <citation type="submission" date="2014-04" db="EMBL/GenBank/DDBJ databases">
        <authorList>
            <consortium name="DOE Joint Genome Institute"/>
            <person name="Kuo A."/>
            <person name="Girlanda M."/>
            <person name="Perotto S."/>
            <person name="Kohler A."/>
            <person name="Nagy L.G."/>
            <person name="Floudas D."/>
            <person name="Copeland A."/>
            <person name="Barry K.W."/>
            <person name="Cichocki N."/>
            <person name="Veneault-Fourrey C."/>
            <person name="LaButti K."/>
            <person name="Lindquist E.A."/>
            <person name="Lipzen A."/>
            <person name="Lundell T."/>
            <person name="Morin E."/>
            <person name="Murat C."/>
            <person name="Sun H."/>
            <person name="Tunlid A."/>
            <person name="Henrissat B."/>
            <person name="Grigoriev I.V."/>
            <person name="Hibbett D.S."/>
            <person name="Martin F."/>
            <person name="Nordberg H.P."/>
            <person name="Cantor M.N."/>
            <person name="Hua S.X."/>
        </authorList>
    </citation>
    <scope>NUCLEOTIDE SEQUENCE [LARGE SCALE GENOMIC DNA]</scope>
    <source>
        <strain evidence="2 3">MUT 4182</strain>
    </source>
</reference>
<dbReference type="Proteomes" id="UP000054248">
    <property type="component" value="Unassembled WGS sequence"/>
</dbReference>
<dbReference type="HOGENOM" id="CLU_110380_0_0_1"/>
<feature type="region of interest" description="Disordered" evidence="1">
    <location>
        <begin position="25"/>
        <end position="48"/>
    </location>
</feature>